<dbReference type="SUPFAM" id="SSF52540">
    <property type="entry name" value="P-loop containing nucleoside triphosphate hydrolases"/>
    <property type="match status" value="1"/>
</dbReference>
<dbReference type="Proteomes" id="UP000730161">
    <property type="component" value="Unassembled WGS sequence"/>
</dbReference>
<evidence type="ECO:0000256" key="1">
    <source>
        <dbReference type="ARBA" id="ARBA00022741"/>
    </source>
</evidence>
<evidence type="ECO:0000313" key="6">
    <source>
        <dbReference type="Proteomes" id="UP000730161"/>
    </source>
</evidence>
<keyword evidence="1" id="KW-0547">Nucleotide-binding</keyword>
<evidence type="ECO:0008006" key="7">
    <source>
        <dbReference type="Google" id="ProtNLM"/>
    </source>
</evidence>
<dbReference type="GO" id="GO:0003677">
    <property type="term" value="F:DNA binding"/>
    <property type="evidence" value="ECO:0007669"/>
    <property type="project" value="TreeGrafter"/>
</dbReference>
<feature type="domain" description="Helicase ATP-binding" evidence="3">
    <location>
        <begin position="17"/>
        <end position="194"/>
    </location>
</feature>
<dbReference type="EMBL" id="JWHL01000007">
    <property type="protein sequence ID" value="MBR1369054.1"/>
    <property type="molecule type" value="Genomic_DNA"/>
</dbReference>
<comment type="caution">
    <text evidence="5">The sequence shown here is derived from an EMBL/GenBank/DDBJ whole genome shotgun (WGS) entry which is preliminary data.</text>
</comment>
<dbReference type="SMART" id="SM00490">
    <property type="entry name" value="HELICc"/>
    <property type="match status" value="1"/>
</dbReference>
<dbReference type="GO" id="GO:0016887">
    <property type="term" value="F:ATP hydrolysis activity"/>
    <property type="evidence" value="ECO:0007669"/>
    <property type="project" value="TreeGrafter"/>
</dbReference>
<dbReference type="GO" id="GO:0140097">
    <property type="term" value="F:catalytic activity, acting on DNA"/>
    <property type="evidence" value="ECO:0007669"/>
    <property type="project" value="UniProtKB-ARBA"/>
</dbReference>
<organism evidence="5 6">
    <name type="scientific">Methanocalculus chunghsingensis</name>
    <dbReference type="NCBI Taxonomy" id="156457"/>
    <lineage>
        <taxon>Archaea</taxon>
        <taxon>Methanobacteriati</taxon>
        <taxon>Methanobacteriota</taxon>
        <taxon>Stenosarchaea group</taxon>
        <taxon>Methanomicrobia</taxon>
        <taxon>Methanomicrobiales</taxon>
        <taxon>Methanocalculaceae</taxon>
        <taxon>Methanocalculus</taxon>
    </lineage>
</organism>
<dbReference type="PANTHER" id="PTHR47962:SF5">
    <property type="entry name" value="ATP-DEPENDENT HELICASE LHR-RELATED"/>
    <property type="match status" value="1"/>
</dbReference>
<dbReference type="GO" id="GO:0120545">
    <property type="term" value="F:nucleic acid conformation isomerase activity"/>
    <property type="evidence" value="ECO:0007669"/>
    <property type="project" value="UniProtKB-ARBA"/>
</dbReference>
<protein>
    <recommendedName>
        <fullName evidence="7">DEAD/DEAH box helicase</fullName>
    </recommendedName>
</protein>
<dbReference type="Pfam" id="PF00271">
    <property type="entry name" value="Helicase_C"/>
    <property type="match status" value="1"/>
</dbReference>
<gene>
    <name evidence="5" type="ORF">RJ53_05880</name>
</gene>
<dbReference type="InterPro" id="IPR001650">
    <property type="entry name" value="Helicase_C-like"/>
</dbReference>
<accession>A0A8J8B5G9</accession>
<evidence type="ECO:0000256" key="2">
    <source>
        <dbReference type="ARBA" id="ARBA00022840"/>
    </source>
</evidence>
<evidence type="ECO:0000259" key="3">
    <source>
        <dbReference type="PROSITE" id="PS51192"/>
    </source>
</evidence>
<dbReference type="PROSITE" id="PS51194">
    <property type="entry name" value="HELICASE_CTER"/>
    <property type="match status" value="1"/>
</dbReference>
<dbReference type="InterPro" id="IPR052511">
    <property type="entry name" value="ATP-dep_Helicase"/>
</dbReference>
<feature type="domain" description="Helicase C-terminal" evidence="4">
    <location>
        <begin position="206"/>
        <end position="374"/>
    </location>
</feature>
<dbReference type="AlphaFoldDB" id="A0A8J8B5G9"/>
<name>A0A8J8B5G9_9EURY</name>
<dbReference type="InterPro" id="IPR011545">
    <property type="entry name" value="DEAD/DEAH_box_helicase_dom"/>
</dbReference>
<dbReference type="PANTHER" id="PTHR47962">
    <property type="entry name" value="ATP-DEPENDENT HELICASE LHR-RELATED-RELATED"/>
    <property type="match status" value="1"/>
</dbReference>
<keyword evidence="2" id="KW-0067">ATP-binding</keyword>
<keyword evidence="6" id="KW-1185">Reference proteome</keyword>
<dbReference type="Pfam" id="PF00270">
    <property type="entry name" value="DEAD"/>
    <property type="match status" value="1"/>
</dbReference>
<dbReference type="GO" id="GO:0005524">
    <property type="term" value="F:ATP binding"/>
    <property type="evidence" value="ECO:0007669"/>
    <property type="project" value="UniProtKB-KW"/>
</dbReference>
<dbReference type="Gene3D" id="3.40.50.300">
    <property type="entry name" value="P-loop containing nucleotide triphosphate hydrolases"/>
    <property type="match status" value="2"/>
</dbReference>
<evidence type="ECO:0000259" key="4">
    <source>
        <dbReference type="PROSITE" id="PS51194"/>
    </source>
</evidence>
<dbReference type="InterPro" id="IPR027417">
    <property type="entry name" value="P-loop_NTPase"/>
</dbReference>
<evidence type="ECO:0000313" key="5">
    <source>
        <dbReference type="EMBL" id="MBR1369054.1"/>
    </source>
</evidence>
<proteinExistence type="predicted"/>
<dbReference type="InterPro" id="IPR014001">
    <property type="entry name" value="Helicase_ATP-bd"/>
</dbReference>
<sequence>MSTLRWDTFRAVQEEAIRAFSQGSDLVILAPTAGGKTESGFFPAIDDLLRSGGAGISILYISPLKALINDQLERISRITTPMGIETSAWHGDIGRADRTWLKGEAPGILLTTPESLEVLLSDPIRSPDLAGLRTVIIDEIHAFIGTDRGVHLRCLLDRLEILTGERIQRIGLSATIGNPDHLLEWLSEPTRPHQLVRVPSPPARKRFSFSIEEEEERRFVAVARSIRGKKTLVFVQSRSAAERLHAGLAGLAGPVAVHHSAISSEMRHAAEARMAGEGSACIICTGTLELGIDIGGLDVVVQYGPPDSVASFLQRLGRAGRRGSPAEMAFILSSGEEALIAVAAIEAARHHEAEPLIEPQFPCHVFVQQLLLLLKGTKGMGETAIRRRLLSFPAFAGISHADAGAIISHLLATDYLQKDGDLIAIGPAAEVRLSRSHWIALCSVISARGGYRAVTPDGEVIGTLDPSFIGIALAEGFTLAGRCWRVISSDDERRGLLVIPSDRRGPRPFWVGGGGRGISPLLARSVARVAEERGSDLPLDDAVREAIRDAIFSWPDGIGPDRMMISDEPLPEGSLVSIWTFLGEQQNGTLTHLLRHHLPAGWHIETGPYAVFITTPAGEDGKKAAALALHQIAALTPDDAASRLPLPPVGTWAFDTLLPDDIRRRMALADIYAYPDLVASIRASLPLEET</sequence>
<reference evidence="5" key="1">
    <citation type="submission" date="2014-12" db="EMBL/GenBank/DDBJ databases">
        <authorList>
            <person name="Huang H.-H."/>
            <person name="Chen S.-C."/>
            <person name="Lai M.-C."/>
        </authorList>
    </citation>
    <scope>NUCLEOTIDE SEQUENCE</scope>
    <source>
        <strain evidence="5">K1F9705b</strain>
    </source>
</reference>
<dbReference type="PROSITE" id="PS51192">
    <property type="entry name" value="HELICASE_ATP_BIND_1"/>
    <property type="match status" value="1"/>
</dbReference>
<dbReference type="SMART" id="SM00487">
    <property type="entry name" value="DEXDc"/>
    <property type="match status" value="1"/>
</dbReference>